<evidence type="ECO:0000313" key="1">
    <source>
        <dbReference type="EMBL" id="MBB5085160.1"/>
    </source>
</evidence>
<dbReference type="GO" id="GO:0003677">
    <property type="term" value="F:DNA binding"/>
    <property type="evidence" value="ECO:0007669"/>
    <property type="project" value="UniProtKB-KW"/>
</dbReference>
<proteinExistence type="predicted"/>
<dbReference type="InterPro" id="IPR036388">
    <property type="entry name" value="WH-like_DNA-bd_sf"/>
</dbReference>
<dbReference type="Gene3D" id="1.10.10.10">
    <property type="entry name" value="Winged helix-like DNA-binding domain superfamily/Winged helix DNA-binding domain"/>
    <property type="match status" value="1"/>
</dbReference>
<dbReference type="RefSeq" id="WP_184976351.1">
    <property type="nucleotide sequence ID" value="NZ_JACHIN010000032.1"/>
</dbReference>
<gene>
    <name evidence="1" type="ORF">HNR40_010674</name>
</gene>
<dbReference type="EMBL" id="JACHIN010000032">
    <property type="protein sequence ID" value="MBB5085160.1"/>
    <property type="molecule type" value="Genomic_DNA"/>
</dbReference>
<name>A0A7W8AHC8_9ACTN</name>
<dbReference type="AlphaFoldDB" id="A0A7W8AHC8"/>
<evidence type="ECO:0000313" key="2">
    <source>
        <dbReference type="Proteomes" id="UP000568380"/>
    </source>
</evidence>
<accession>A0A7W8AHC8</accession>
<keyword evidence="1" id="KW-0238">DNA-binding</keyword>
<comment type="caution">
    <text evidence="1">The sequence shown here is derived from an EMBL/GenBank/DDBJ whole genome shotgun (WGS) entry which is preliminary data.</text>
</comment>
<dbReference type="Proteomes" id="UP000568380">
    <property type="component" value="Unassembled WGS sequence"/>
</dbReference>
<keyword evidence="2" id="KW-1185">Reference proteome</keyword>
<dbReference type="InterPro" id="IPR036390">
    <property type="entry name" value="WH_DNA-bd_sf"/>
</dbReference>
<sequence>MDMRKRPIGYWAKRLDVAIDEAVDRALARLGADRRQWQILTTLLDGPADLLGALSPFGGVREALTVLSARGLVAEQGERVVLTAEGRRVQASLAEAVGEVRGVVGRGVSAEEYAATVDVLARMVHNLDLLTCGEVGPKSG</sequence>
<reference evidence="1 2" key="1">
    <citation type="submission" date="2020-08" db="EMBL/GenBank/DDBJ databases">
        <title>Genomic Encyclopedia of Type Strains, Phase IV (KMG-IV): sequencing the most valuable type-strain genomes for metagenomic binning, comparative biology and taxonomic classification.</title>
        <authorList>
            <person name="Goeker M."/>
        </authorList>
    </citation>
    <scope>NUCLEOTIDE SEQUENCE [LARGE SCALE GENOMIC DNA]</scope>
    <source>
        <strain evidence="1 2">DSM 45385</strain>
    </source>
</reference>
<protein>
    <submittedName>
        <fullName evidence="1">DNA-binding MarR family transcriptional regulator</fullName>
    </submittedName>
</protein>
<organism evidence="1 2">
    <name type="scientific">Nonomuraea endophytica</name>
    <dbReference type="NCBI Taxonomy" id="714136"/>
    <lineage>
        <taxon>Bacteria</taxon>
        <taxon>Bacillati</taxon>
        <taxon>Actinomycetota</taxon>
        <taxon>Actinomycetes</taxon>
        <taxon>Streptosporangiales</taxon>
        <taxon>Streptosporangiaceae</taxon>
        <taxon>Nonomuraea</taxon>
    </lineage>
</organism>
<dbReference type="SUPFAM" id="SSF46785">
    <property type="entry name" value="Winged helix' DNA-binding domain"/>
    <property type="match status" value="1"/>
</dbReference>